<name>A0A915KSC5_ROMCU</name>
<evidence type="ECO:0000313" key="2">
    <source>
        <dbReference type="WBParaSite" id="nRc.2.0.1.t41385-RA"/>
    </source>
</evidence>
<dbReference type="GO" id="GO:0003676">
    <property type="term" value="F:nucleic acid binding"/>
    <property type="evidence" value="ECO:0007669"/>
    <property type="project" value="InterPro"/>
</dbReference>
<reference evidence="2" key="1">
    <citation type="submission" date="2022-11" db="UniProtKB">
        <authorList>
            <consortium name="WormBaseParasite"/>
        </authorList>
    </citation>
    <scope>IDENTIFICATION</scope>
</reference>
<keyword evidence="1" id="KW-1185">Reference proteome</keyword>
<dbReference type="Gene3D" id="3.30.420.10">
    <property type="entry name" value="Ribonuclease H-like superfamily/Ribonuclease H"/>
    <property type="match status" value="1"/>
</dbReference>
<dbReference type="InterPro" id="IPR036397">
    <property type="entry name" value="RNaseH_sf"/>
</dbReference>
<accession>A0A915KSC5</accession>
<dbReference type="AlphaFoldDB" id="A0A915KSC5"/>
<evidence type="ECO:0000313" key="1">
    <source>
        <dbReference type="Proteomes" id="UP000887565"/>
    </source>
</evidence>
<dbReference type="Proteomes" id="UP000887565">
    <property type="component" value="Unplaced"/>
</dbReference>
<sequence length="108" mass="12813">MVERFNRTLIAQLKKYTPDDPDNWERYLPYTVFAYNATPHTAMRHLPFSLLRGYEPCITFDYDCARRLTLPLNYNTYQHILTQAQFKMHEKIKANLDAAAAVSKEYFD</sequence>
<dbReference type="WBParaSite" id="nRc.2.0.1.t41385-RA">
    <property type="protein sequence ID" value="nRc.2.0.1.t41385-RA"/>
    <property type="gene ID" value="nRc.2.0.1.g41385"/>
</dbReference>
<proteinExistence type="predicted"/>
<dbReference type="InterPro" id="IPR012337">
    <property type="entry name" value="RNaseH-like_sf"/>
</dbReference>
<protein>
    <submittedName>
        <fullName evidence="2">Integrase catalytic domain-containing protein</fullName>
    </submittedName>
</protein>
<dbReference type="SUPFAM" id="SSF53098">
    <property type="entry name" value="Ribonuclease H-like"/>
    <property type="match status" value="1"/>
</dbReference>
<organism evidence="1 2">
    <name type="scientific">Romanomermis culicivorax</name>
    <name type="common">Nematode worm</name>
    <dbReference type="NCBI Taxonomy" id="13658"/>
    <lineage>
        <taxon>Eukaryota</taxon>
        <taxon>Metazoa</taxon>
        <taxon>Ecdysozoa</taxon>
        <taxon>Nematoda</taxon>
        <taxon>Enoplea</taxon>
        <taxon>Dorylaimia</taxon>
        <taxon>Mermithida</taxon>
        <taxon>Mermithoidea</taxon>
        <taxon>Mermithidae</taxon>
        <taxon>Romanomermis</taxon>
    </lineage>
</organism>